<dbReference type="SUPFAM" id="SSF55811">
    <property type="entry name" value="Nudix"/>
    <property type="match status" value="1"/>
</dbReference>
<keyword evidence="2 3" id="KW-0378">Hydrolase</keyword>
<dbReference type="EMBL" id="SIRE01000011">
    <property type="protein sequence ID" value="TBL77880.1"/>
    <property type="molecule type" value="Genomic_DNA"/>
</dbReference>
<evidence type="ECO:0000313" key="6">
    <source>
        <dbReference type="Proteomes" id="UP000293142"/>
    </source>
</evidence>
<proteinExistence type="inferred from homology"/>
<sequence>MKRVDVTYSLIYDEQQQRILMVYNKDSGFWSLPGGAVEQGETLEQAAVREAYEETGLTVRLEHVVAVREAFLNNGQDHVLFIVFRAQITGGTVHIQYPDEISEVTWKPVDEAMQLMTYYGEDLLAMLKAACPYRFESAR</sequence>
<dbReference type="PROSITE" id="PS51462">
    <property type="entry name" value="NUDIX"/>
    <property type="match status" value="1"/>
</dbReference>
<dbReference type="PANTHER" id="PTHR43736">
    <property type="entry name" value="ADP-RIBOSE PYROPHOSPHATASE"/>
    <property type="match status" value="1"/>
</dbReference>
<dbReference type="InterPro" id="IPR020084">
    <property type="entry name" value="NUDIX_hydrolase_CS"/>
</dbReference>
<dbReference type="InterPro" id="IPR000086">
    <property type="entry name" value="NUDIX_hydrolase_dom"/>
</dbReference>
<dbReference type="RefSeq" id="WP_131014610.1">
    <property type="nucleotide sequence ID" value="NZ_SIRE01000011.1"/>
</dbReference>
<dbReference type="OrthoDB" id="9787880at2"/>
<keyword evidence="6" id="KW-1185">Reference proteome</keyword>
<reference evidence="5 6" key="1">
    <citation type="submission" date="2019-02" db="EMBL/GenBank/DDBJ databases">
        <title>Paenibacillus sp. nov., isolated from surface-sterilized tissue of Thalictrum simplex L.</title>
        <authorList>
            <person name="Tuo L."/>
        </authorList>
    </citation>
    <scope>NUCLEOTIDE SEQUENCE [LARGE SCALE GENOMIC DNA]</scope>
    <source>
        <strain evidence="5 6">N2SHLJ1</strain>
    </source>
</reference>
<organism evidence="5 6">
    <name type="scientific">Paenibacillus thalictri</name>
    <dbReference type="NCBI Taxonomy" id="2527873"/>
    <lineage>
        <taxon>Bacteria</taxon>
        <taxon>Bacillati</taxon>
        <taxon>Bacillota</taxon>
        <taxon>Bacilli</taxon>
        <taxon>Bacillales</taxon>
        <taxon>Paenibacillaceae</taxon>
        <taxon>Paenibacillus</taxon>
    </lineage>
</organism>
<protein>
    <submittedName>
        <fullName evidence="5">NUDIX hydrolase</fullName>
    </submittedName>
</protein>
<dbReference type="Proteomes" id="UP000293142">
    <property type="component" value="Unassembled WGS sequence"/>
</dbReference>
<name>A0A4Q9DS58_9BACL</name>
<evidence type="ECO:0000256" key="2">
    <source>
        <dbReference type="ARBA" id="ARBA00022801"/>
    </source>
</evidence>
<evidence type="ECO:0000256" key="3">
    <source>
        <dbReference type="RuleBase" id="RU003476"/>
    </source>
</evidence>
<evidence type="ECO:0000259" key="4">
    <source>
        <dbReference type="PROSITE" id="PS51462"/>
    </source>
</evidence>
<dbReference type="PROSITE" id="PS00893">
    <property type="entry name" value="NUDIX_BOX"/>
    <property type="match status" value="1"/>
</dbReference>
<dbReference type="PANTHER" id="PTHR43736:SF1">
    <property type="entry name" value="DIHYDRONEOPTERIN TRIPHOSPHATE DIPHOSPHATASE"/>
    <property type="match status" value="1"/>
</dbReference>
<dbReference type="PRINTS" id="PR00502">
    <property type="entry name" value="NUDIXFAMILY"/>
</dbReference>
<dbReference type="AlphaFoldDB" id="A0A4Q9DS58"/>
<gene>
    <name evidence="5" type="ORF">EYB31_17250</name>
</gene>
<feature type="domain" description="Nudix hydrolase" evidence="4">
    <location>
        <begin position="2"/>
        <end position="130"/>
    </location>
</feature>
<dbReference type="InterPro" id="IPR015797">
    <property type="entry name" value="NUDIX_hydrolase-like_dom_sf"/>
</dbReference>
<evidence type="ECO:0000256" key="1">
    <source>
        <dbReference type="ARBA" id="ARBA00005582"/>
    </source>
</evidence>
<evidence type="ECO:0000313" key="5">
    <source>
        <dbReference type="EMBL" id="TBL77880.1"/>
    </source>
</evidence>
<dbReference type="GO" id="GO:0016787">
    <property type="term" value="F:hydrolase activity"/>
    <property type="evidence" value="ECO:0007669"/>
    <property type="project" value="UniProtKB-KW"/>
</dbReference>
<accession>A0A4Q9DS58</accession>
<dbReference type="Pfam" id="PF00293">
    <property type="entry name" value="NUDIX"/>
    <property type="match status" value="1"/>
</dbReference>
<comment type="similarity">
    <text evidence="1 3">Belongs to the Nudix hydrolase family.</text>
</comment>
<dbReference type="CDD" id="cd02883">
    <property type="entry name" value="NUDIX_Hydrolase"/>
    <property type="match status" value="1"/>
</dbReference>
<dbReference type="InterPro" id="IPR020476">
    <property type="entry name" value="Nudix_hydrolase"/>
</dbReference>
<comment type="caution">
    <text evidence="5">The sequence shown here is derived from an EMBL/GenBank/DDBJ whole genome shotgun (WGS) entry which is preliminary data.</text>
</comment>
<dbReference type="Gene3D" id="3.90.79.10">
    <property type="entry name" value="Nucleoside Triphosphate Pyrophosphohydrolase"/>
    <property type="match status" value="1"/>
</dbReference>